<gene>
    <name evidence="3" type="ORF">RIMI_LOCUS20777894</name>
</gene>
<proteinExistence type="predicted"/>
<protein>
    <recommendedName>
        <fullName evidence="5">Tc1-like transposase DDE domain-containing protein</fullName>
    </recommendedName>
</protein>
<dbReference type="Proteomes" id="UP001176940">
    <property type="component" value="Unassembled WGS sequence"/>
</dbReference>
<comment type="caution">
    <text evidence="3">The sequence shown here is derived from an EMBL/GenBank/DDBJ whole genome shotgun (WGS) entry which is preliminary data.</text>
</comment>
<dbReference type="PANTHER" id="PTHR31195">
    <property type="entry name" value="GEO02494P1"/>
    <property type="match status" value="1"/>
</dbReference>
<sequence length="167" mass="18502">MTSRSCDRDVITGPAPIPTLGPEAATCTAHRARTSTGFRRFLQDEGIEAMDWPTHSPDLNPIEHIWDIMSRSIHQHHVAPQTGQELVDALVQRQDLPVIADDSDGSDKEDELPQVVVLKKGDLSAEEVMNIKQQIKGSKADLFLPELSLNNSSVLGIYTFRYRSVNG</sequence>
<dbReference type="InterPro" id="IPR027911">
    <property type="entry name" value="DUF4604"/>
</dbReference>
<dbReference type="EMBL" id="CAUEEQ010070742">
    <property type="protein sequence ID" value="CAJ0965931.1"/>
    <property type="molecule type" value="Genomic_DNA"/>
</dbReference>
<dbReference type="Pfam" id="PF15377">
    <property type="entry name" value="DUF4604"/>
    <property type="match status" value="1"/>
</dbReference>
<dbReference type="Pfam" id="PF13358">
    <property type="entry name" value="DDE_3"/>
    <property type="match status" value="1"/>
</dbReference>
<dbReference type="Gene3D" id="3.30.420.10">
    <property type="entry name" value="Ribonuclease H-like superfamily/Ribonuclease H"/>
    <property type="match status" value="1"/>
</dbReference>
<evidence type="ECO:0000259" key="1">
    <source>
        <dbReference type="Pfam" id="PF13358"/>
    </source>
</evidence>
<dbReference type="InterPro" id="IPR040219">
    <property type="entry name" value="KIAA1143-like"/>
</dbReference>
<evidence type="ECO:0000259" key="2">
    <source>
        <dbReference type="Pfam" id="PF15377"/>
    </source>
</evidence>
<evidence type="ECO:0000313" key="3">
    <source>
        <dbReference type="EMBL" id="CAJ0965931.1"/>
    </source>
</evidence>
<evidence type="ECO:0000313" key="4">
    <source>
        <dbReference type="Proteomes" id="UP001176940"/>
    </source>
</evidence>
<organism evidence="3 4">
    <name type="scientific">Ranitomeya imitator</name>
    <name type="common">mimic poison frog</name>
    <dbReference type="NCBI Taxonomy" id="111125"/>
    <lineage>
        <taxon>Eukaryota</taxon>
        <taxon>Metazoa</taxon>
        <taxon>Chordata</taxon>
        <taxon>Craniata</taxon>
        <taxon>Vertebrata</taxon>
        <taxon>Euteleostomi</taxon>
        <taxon>Amphibia</taxon>
        <taxon>Batrachia</taxon>
        <taxon>Anura</taxon>
        <taxon>Neobatrachia</taxon>
        <taxon>Hyloidea</taxon>
        <taxon>Dendrobatidae</taxon>
        <taxon>Dendrobatinae</taxon>
        <taxon>Ranitomeya</taxon>
    </lineage>
</organism>
<dbReference type="PANTHER" id="PTHR31195:SF2">
    <property type="entry name" value="GEO02494P1"/>
    <property type="match status" value="1"/>
</dbReference>
<evidence type="ECO:0008006" key="5">
    <source>
        <dbReference type="Google" id="ProtNLM"/>
    </source>
</evidence>
<dbReference type="InterPro" id="IPR038717">
    <property type="entry name" value="Tc1-like_DDE_dom"/>
</dbReference>
<feature type="domain" description="Tc1-like transposase DDE" evidence="1">
    <location>
        <begin position="33"/>
        <end position="77"/>
    </location>
</feature>
<accession>A0ABN9MGM6</accession>
<feature type="domain" description="DUF4604" evidence="2">
    <location>
        <begin position="83"/>
        <end position="137"/>
    </location>
</feature>
<reference evidence="3" key="1">
    <citation type="submission" date="2023-07" db="EMBL/GenBank/DDBJ databases">
        <authorList>
            <person name="Stuckert A."/>
        </authorList>
    </citation>
    <scope>NUCLEOTIDE SEQUENCE</scope>
</reference>
<name>A0ABN9MGM6_9NEOB</name>
<keyword evidence="4" id="KW-1185">Reference proteome</keyword>
<dbReference type="InterPro" id="IPR036397">
    <property type="entry name" value="RNaseH_sf"/>
</dbReference>